<keyword evidence="3 7" id="KW-0808">Transferase</keyword>
<dbReference type="HAMAP" id="MF_00039">
    <property type="entry name" value="Adenylate_kinase_AK6"/>
    <property type="match status" value="1"/>
</dbReference>
<evidence type="ECO:0000256" key="8">
    <source>
        <dbReference type="SAM" id="MobiDB-lite"/>
    </source>
</evidence>
<keyword evidence="10" id="KW-1185">Reference proteome</keyword>
<feature type="region of interest" description="Disordered" evidence="8">
    <location>
        <begin position="1"/>
        <end position="25"/>
    </location>
</feature>
<evidence type="ECO:0000256" key="4">
    <source>
        <dbReference type="ARBA" id="ARBA00022741"/>
    </source>
</evidence>
<feature type="region of interest" description="LID" evidence="7">
    <location>
        <begin position="102"/>
        <end position="112"/>
    </location>
</feature>
<organism evidence="9 10">
    <name type="scientific">Haloplanus ruber</name>
    <dbReference type="NCBI Taxonomy" id="869892"/>
    <lineage>
        <taxon>Archaea</taxon>
        <taxon>Methanobacteriati</taxon>
        <taxon>Methanobacteriota</taxon>
        <taxon>Stenosarchaea group</taxon>
        <taxon>Halobacteria</taxon>
        <taxon>Halobacteriales</taxon>
        <taxon>Haloferacaceae</taxon>
        <taxon>Haloplanus</taxon>
    </lineage>
</organism>
<dbReference type="EC" id="2.7.4.3" evidence="7"/>
<feature type="binding site" evidence="7">
    <location>
        <position position="23"/>
    </location>
    <ligand>
        <name>ATP</name>
        <dbReference type="ChEBI" id="CHEBI:30616"/>
    </ligand>
</feature>
<proteinExistence type="inferred from homology"/>
<dbReference type="AlphaFoldDB" id="A0ABD6D245"/>
<evidence type="ECO:0000256" key="6">
    <source>
        <dbReference type="ARBA" id="ARBA00022840"/>
    </source>
</evidence>
<evidence type="ECO:0000256" key="1">
    <source>
        <dbReference type="ARBA" id="ARBA00022517"/>
    </source>
</evidence>
<protein>
    <recommendedName>
        <fullName evidence="7">Putative adenylate kinase</fullName>
        <shortName evidence="7">AK</shortName>
        <ecNumber evidence="7">2.7.4.3</ecNumber>
    </recommendedName>
    <alternativeName>
        <fullName evidence="7">ATP-AMP transphosphorylase</fullName>
    </alternativeName>
</protein>
<keyword evidence="1 7" id="KW-0690">Ribosome biogenesis</keyword>
<dbReference type="GO" id="GO:0042274">
    <property type="term" value="P:ribosomal small subunit biogenesis"/>
    <property type="evidence" value="ECO:0007669"/>
    <property type="project" value="UniProtKB-UniRule"/>
</dbReference>
<dbReference type="PANTHER" id="PTHR12595:SF0">
    <property type="entry name" value="ADENYLATE KINASE ISOENZYME 6"/>
    <property type="match status" value="1"/>
</dbReference>
<evidence type="ECO:0000256" key="7">
    <source>
        <dbReference type="HAMAP-Rule" id="MF_00039"/>
    </source>
</evidence>
<dbReference type="RefSeq" id="WP_256404918.1">
    <property type="nucleotide sequence ID" value="NZ_CP187151.1"/>
</dbReference>
<dbReference type="GO" id="GO:0004017">
    <property type="term" value="F:AMP kinase activity"/>
    <property type="evidence" value="ECO:0007669"/>
    <property type="project" value="UniProtKB-UniRule"/>
</dbReference>
<feature type="binding site" evidence="7">
    <location>
        <position position="20"/>
    </location>
    <ligand>
        <name>ATP</name>
        <dbReference type="ChEBI" id="CHEBI:30616"/>
    </ligand>
</feature>
<comment type="function">
    <text evidence="7">Broad-specificity nucleoside monophosphate (NMP) kinase that catalyzes the reversible transfer of the terminal phosphate group between nucleoside triphosphates and monophosphates. Has also ATPase activity. Involved in the late maturation steps of the 30S ribosomal particles, specifically 16S rRNA maturation. While NMP activity is not required for ribosome maturation, ATPase activity is. Associates transiently with small ribosomal subunit protein uS11. ATP hydrolysis breaks the interaction with uS11. May temporarily remove uS11 from the ribosome to enable a conformational change of the ribosomal RNA that is needed for the final maturation step of the small ribosomal subunit.</text>
</comment>
<feature type="binding site" evidence="7">
    <location>
        <position position="21"/>
    </location>
    <ligand>
        <name>ATP</name>
        <dbReference type="ChEBI" id="CHEBI:30616"/>
    </ligand>
</feature>
<evidence type="ECO:0000256" key="2">
    <source>
        <dbReference type="ARBA" id="ARBA00022552"/>
    </source>
</evidence>
<feature type="binding site" evidence="7">
    <location>
        <position position="22"/>
    </location>
    <ligand>
        <name>ATP</name>
        <dbReference type="ChEBI" id="CHEBI:30616"/>
    </ligand>
</feature>
<evidence type="ECO:0000256" key="5">
    <source>
        <dbReference type="ARBA" id="ARBA00022777"/>
    </source>
</evidence>
<comment type="catalytic activity">
    <reaction evidence="7">
        <text>AMP + ATP = 2 ADP</text>
        <dbReference type="Rhea" id="RHEA:12973"/>
        <dbReference type="ChEBI" id="CHEBI:30616"/>
        <dbReference type="ChEBI" id="CHEBI:456215"/>
        <dbReference type="ChEBI" id="CHEBI:456216"/>
        <dbReference type="EC" id="2.7.4.3"/>
    </reaction>
</comment>
<name>A0ABD6D245_9EURY</name>
<dbReference type="Pfam" id="PF13238">
    <property type="entry name" value="AAA_18"/>
    <property type="match status" value="1"/>
</dbReference>
<evidence type="ECO:0000256" key="3">
    <source>
        <dbReference type="ARBA" id="ARBA00022679"/>
    </source>
</evidence>
<dbReference type="GO" id="GO:0006364">
    <property type="term" value="P:rRNA processing"/>
    <property type="evidence" value="ECO:0007669"/>
    <property type="project" value="UniProtKB-KW"/>
</dbReference>
<keyword evidence="5 7" id="KW-0418">Kinase</keyword>
<dbReference type="SUPFAM" id="SSF52540">
    <property type="entry name" value="P-loop containing nucleoside triphosphate hydrolases"/>
    <property type="match status" value="1"/>
</dbReference>
<comment type="similarity">
    <text evidence="7">Belongs to the adenylate kinase family. AK6 subfamily.</text>
</comment>
<dbReference type="GO" id="GO:0005524">
    <property type="term" value="F:ATP binding"/>
    <property type="evidence" value="ECO:0007669"/>
    <property type="project" value="UniProtKB-UniRule"/>
</dbReference>
<dbReference type="Proteomes" id="UP001597075">
    <property type="component" value="Unassembled WGS sequence"/>
</dbReference>
<reference evidence="9 10" key="1">
    <citation type="journal article" date="2019" name="Int. J. Syst. Evol. Microbiol.">
        <title>The Global Catalogue of Microorganisms (GCM) 10K type strain sequencing project: providing services to taxonomists for standard genome sequencing and annotation.</title>
        <authorList>
            <consortium name="The Broad Institute Genomics Platform"/>
            <consortium name="The Broad Institute Genome Sequencing Center for Infectious Disease"/>
            <person name="Wu L."/>
            <person name="Ma J."/>
        </authorList>
    </citation>
    <scope>NUCLEOTIDE SEQUENCE [LARGE SCALE GENOMIC DNA]</scope>
    <source>
        <strain evidence="9 10">CGMCC 1.10594</strain>
    </source>
</reference>
<comment type="caution">
    <text evidence="9">The sequence shown here is derived from an EMBL/GenBank/DDBJ whole genome shotgun (WGS) entry which is preliminary data.</text>
</comment>
<comment type="subunit">
    <text evidence="7">Interacts with uS11. Not a structural component of 40S pre-ribosomes, but transiently interacts with them by binding to uS11.</text>
</comment>
<gene>
    <name evidence="9" type="ORF">ACFSBJ_13180</name>
</gene>
<dbReference type="InterPro" id="IPR027417">
    <property type="entry name" value="P-loop_NTPase"/>
</dbReference>
<keyword evidence="6 7" id="KW-0067">ATP-binding</keyword>
<sequence length="173" mass="18705">MSADANDDPRVAVTGTPGTGKTTATTLLDDPVIHLNELIREAGLWTERDTDRDSLVADLDAVREAVGEWTGVAESHLAHHLDADRVVVLRCHPDVLEDRLRERGASEAKAVENAESEALDVILSEAVERHGPDAVYEVDTSDRTPDEVAAEIEAVIAGDRDPSAGDVDFLEYL</sequence>
<dbReference type="InterPro" id="IPR020618">
    <property type="entry name" value="Adenyl_kinase_AK6"/>
</dbReference>
<keyword evidence="4 7" id="KW-0547">Nucleotide-binding</keyword>
<accession>A0ABD6D245</accession>
<dbReference type="Gene3D" id="3.40.50.300">
    <property type="entry name" value="P-loop containing nucleotide triphosphate hydrolases"/>
    <property type="match status" value="1"/>
</dbReference>
<feature type="binding site" evidence="7">
    <location>
        <position position="103"/>
    </location>
    <ligand>
        <name>ATP</name>
        <dbReference type="ChEBI" id="CHEBI:30616"/>
    </ligand>
</feature>
<dbReference type="EMBL" id="JBHUDL010000010">
    <property type="protein sequence ID" value="MFD1634677.1"/>
    <property type="molecule type" value="Genomic_DNA"/>
</dbReference>
<dbReference type="PANTHER" id="PTHR12595">
    <property type="entry name" value="POS9-ACTIVATING FACTOR FAP7-RELATED"/>
    <property type="match status" value="1"/>
</dbReference>
<comment type="caution">
    <text evidence="7">Lacks conserved residue(s) required for the propagation of feature annotation.</text>
</comment>
<evidence type="ECO:0000313" key="9">
    <source>
        <dbReference type="EMBL" id="MFD1634677.1"/>
    </source>
</evidence>
<evidence type="ECO:0000313" key="10">
    <source>
        <dbReference type="Proteomes" id="UP001597075"/>
    </source>
</evidence>
<feature type="compositionally biased region" description="Low complexity" evidence="8">
    <location>
        <begin position="14"/>
        <end position="25"/>
    </location>
</feature>
<comment type="catalytic activity">
    <reaction evidence="7">
        <text>ATP + H2O = ADP + phosphate + H(+)</text>
        <dbReference type="Rhea" id="RHEA:13065"/>
        <dbReference type="ChEBI" id="CHEBI:15377"/>
        <dbReference type="ChEBI" id="CHEBI:15378"/>
        <dbReference type="ChEBI" id="CHEBI:30616"/>
        <dbReference type="ChEBI" id="CHEBI:43474"/>
        <dbReference type="ChEBI" id="CHEBI:456216"/>
    </reaction>
</comment>
<keyword evidence="2 7" id="KW-0698">rRNA processing</keyword>
<feature type="binding site" evidence="7">
    <location>
        <position position="18"/>
    </location>
    <ligand>
        <name>ATP</name>
        <dbReference type="ChEBI" id="CHEBI:30616"/>
    </ligand>
</feature>